<accession>A0ABP8UYF4</accession>
<evidence type="ECO:0000313" key="2">
    <source>
        <dbReference type="Proteomes" id="UP001500604"/>
    </source>
</evidence>
<organism evidence="1 2">
    <name type="scientific">Kistimonas scapharcae</name>
    <dbReference type="NCBI Taxonomy" id="1036133"/>
    <lineage>
        <taxon>Bacteria</taxon>
        <taxon>Pseudomonadati</taxon>
        <taxon>Pseudomonadota</taxon>
        <taxon>Gammaproteobacteria</taxon>
        <taxon>Oceanospirillales</taxon>
        <taxon>Endozoicomonadaceae</taxon>
        <taxon>Kistimonas</taxon>
    </lineage>
</organism>
<protein>
    <submittedName>
        <fullName evidence="1">Uncharacterized protein</fullName>
    </submittedName>
</protein>
<dbReference type="EMBL" id="BAABFL010000025">
    <property type="protein sequence ID" value="GAA4648130.1"/>
    <property type="molecule type" value="Genomic_DNA"/>
</dbReference>
<comment type="caution">
    <text evidence="1">The sequence shown here is derived from an EMBL/GenBank/DDBJ whole genome shotgun (WGS) entry which is preliminary data.</text>
</comment>
<name>A0ABP8UYF4_9GAMM</name>
<dbReference type="RefSeq" id="WP_345193376.1">
    <property type="nucleotide sequence ID" value="NZ_BAABFL010000025.1"/>
</dbReference>
<evidence type="ECO:0000313" key="1">
    <source>
        <dbReference type="EMBL" id="GAA4648130.1"/>
    </source>
</evidence>
<gene>
    <name evidence="1" type="ORF">GCM10023116_03940</name>
</gene>
<dbReference type="Proteomes" id="UP001500604">
    <property type="component" value="Unassembled WGS sequence"/>
</dbReference>
<proteinExistence type="predicted"/>
<sequence>MSRDKYSDGDYQHRVGEFVRKHVLYCVSTLVSDITKAYWTCPDGIGDLTEEEVFDINCCPPDEDDCLYRGFEIKHHLEEGYYYVDEEGHHNGDFYNTHEEAVEACVCNNGIDGSEVYEHWLVDDLLAGWLKDAGGHVVELMGLDIWCRTTTGQAILLDRIICDIYDRFHDDEGNWRYPED</sequence>
<keyword evidence="2" id="KW-1185">Reference proteome</keyword>
<reference evidence="2" key="1">
    <citation type="journal article" date="2019" name="Int. J. Syst. Evol. Microbiol.">
        <title>The Global Catalogue of Microorganisms (GCM) 10K type strain sequencing project: providing services to taxonomists for standard genome sequencing and annotation.</title>
        <authorList>
            <consortium name="The Broad Institute Genomics Platform"/>
            <consortium name="The Broad Institute Genome Sequencing Center for Infectious Disease"/>
            <person name="Wu L."/>
            <person name="Ma J."/>
        </authorList>
    </citation>
    <scope>NUCLEOTIDE SEQUENCE [LARGE SCALE GENOMIC DNA]</scope>
    <source>
        <strain evidence="2">JCM 17805</strain>
    </source>
</reference>